<evidence type="ECO:0000313" key="5">
    <source>
        <dbReference type="Proteomes" id="UP001221757"/>
    </source>
</evidence>
<organism evidence="4 5">
    <name type="scientific">Mycena rosella</name>
    <name type="common">Pink bonnet</name>
    <name type="synonym">Agaricus rosellus</name>
    <dbReference type="NCBI Taxonomy" id="1033263"/>
    <lineage>
        <taxon>Eukaryota</taxon>
        <taxon>Fungi</taxon>
        <taxon>Dikarya</taxon>
        <taxon>Basidiomycota</taxon>
        <taxon>Agaricomycotina</taxon>
        <taxon>Agaricomycetes</taxon>
        <taxon>Agaricomycetidae</taxon>
        <taxon>Agaricales</taxon>
        <taxon>Marasmiineae</taxon>
        <taxon>Mycenaceae</taxon>
        <taxon>Mycena</taxon>
    </lineage>
</organism>
<keyword evidence="1" id="KW-0479">Metal-binding</keyword>
<gene>
    <name evidence="4" type="ORF">B0H17DRAFT_1037645</name>
</gene>
<accession>A0AAD7GU67</accession>
<proteinExistence type="predicted"/>
<keyword evidence="5" id="KW-1185">Reference proteome</keyword>
<dbReference type="PROSITE" id="PS50157">
    <property type="entry name" value="ZINC_FINGER_C2H2_2"/>
    <property type="match status" value="1"/>
</dbReference>
<dbReference type="Gene3D" id="3.30.160.60">
    <property type="entry name" value="Classic Zinc Finger"/>
    <property type="match status" value="1"/>
</dbReference>
<dbReference type="PROSITE" id="PS00028">
    <property type="entry name" value="ZINC_FINGER_C2H2_1"/>
    <property type="match status" value="1"/>
</dbReference>
<evidence type="ECO:0000259" key="3">
    <source>
        <dbReference type="PROSITE" id="PS50157"/>
    </source>
</evidence>
<keyword evidence="1" id="KW-0863">Zinc-finger</keyword>
<evidence type="ECO:0000313" key="4">
    <source>
        <dbReference type="EMBL" id="KAJ7705322.1"/>
    </source>
</evidence>
<dbReference type="InterPro" id="IPR013087">
    <property type="entry name" value="Znf_C2H2_type"/>
</dbReference>
<protein>
    <recommendedName>
        <fullName evidence="3">C2H2-type domain-containing protein</fullName>
    </recommendedName>
</protein>
<feature type="domain" description="C2H2-type" evidence="3">
    <location>
        <begin position="103"/>
        <end position="130"/>
    </location>
</feature>
<dbReference type="Proteomes" id="UP001221757">
    <property type="component" value="Unassembled WGS sequence"/>
</dbReference>
<sequence length="177" mass="20340">MQELTPPLAKVEGRRADGPRVETGLLPQANFSLGESDPKEDPRIHRHKSSGESPSCSSSANVKRNDLAEQKKLRKVESAGSVPCPTPILHHLFDQKEETEKRYGCKDCRRGFSRLFDCKRHEETHGSKKWLCAENDCAAPCYLRKDALIRHIRKKHDEKNWERLKRTAIRRSVDDLE</sequence>
<feature type="compositionally biased region" description="Basic and acidic residues" evidence="2">
    <location>
        <begin position="11"/>
        <end position="20"/>
    </location>
</feature>
<evidence type="ECO:0000256" key="2">
    <source>
        <dbReference type="SAM" id="MobiDB-lite"/>
    </source>
</evidence>
<comment type="caution">
    <text evidence="4">The sequence shown here is derived from an EMBL/GenBank/DDBJ whole genome shotgun (WGS) entry which is preliminary data.</text>
</comment>
<dbReference type="AlphaFoldDB" id="A0AAD7GU67"/>
<reference evidence="4" key="1">
    <citation type="submission" date="2023-03" db="EMBL/GenBank/DDBJ databases">
        <title>Massive genome expansion in bonnet fungi (Mycena s.s.) driven by repeated elements and novel gene families across ecological guilds.</title>
        <authorList>
            <consortium name="Lawrence Berkeley National Laboratory"/>
            <person name="Harder C.B."/>
            <person name="Miyauchi S."/>
            <person name="Viragh M."/>
            <person name="Kuo A."/>
            <person name="Thoen E."/>
            <person name="Andreopoulos B."/>
            <person name="Lu D."/>
            <person name="Skrede I."/>
            <person name="Drula E."/>
            <person name="Henrissat B."/>
            <person name="Morin E."/>
            <person name="Kohler A."/>
            <person name="Barry K."/>
            <person name="LaButti K."/>
            <person name="Morin E."/>
            <person name="Salamov A."/>
            <person name="Lipzen A."/>
            <person name="Mereny Z."/>
            <person name="Hegedus B."/>
            <person name="Baldrian P."/>
            <person name="Stursova M."/>
            <person name="Weitz H."/>
            <person name="Taylor A."/>
            <person name="Grigoriev I.V."/>
            <person name="Nagy L.G."/>
            <person name="Martin F."/>
            <person name="Kauserud H."/>
        </authorList>
    </citation>
    <scope>NUCLEOTIDE SEQUENCE</scope>
    <source>
        <strain evidence="4">CBHHK067</strain>
    </source>
</reference>
<dbReference type="EMBL" id="JARKIE010000008">
    <property type="protein sequence ID" value="KAJ7705322.1"/>
    <property type="molecule type" value="Genomic_DNA"/>
</dbReference>
<keyword evidence="1" id="KW-0862">Zinc</keyword>
<feature type="region of interest" description="Disordered" evidence="2">
    <location>
        <begin position="1"/>
        <end position="63"/>
    </location>
</feature>
<evidence type="ECO:0000256" key="1">
    <source>
        <dbReference type="PROSITE-ProRule" id="PRU00042"/>
    </source>
</evidence>
<name>A0AAD7GU67_MYCRO</name>
<dbReference type="GO" id="GO:0008270">
    <property type="term" value="F:zinc ion binding"/>
    <property type="evidence" value="ECO:0007669"/>
    <property type="project" value="UniProtKB-KW"/>
</dbReference>